<evidence type="ECO:0000256" key="2">
    <source>
        <dbReference type="SAM" id="MobiDB-lite"/>
    </source>
</evidence>
<evidence type="ECO:0000313" key="4">
    <source>
        <dbReference type="EMBL" id="QDL54458.1"/>
    </source>
</evidence>
<dbReference type="Proteomes" id="UP000317365">
    <property type="component" value="Chromosome"/>
</dbReference>
<dbReference type="SUPFAM" id="SSF56059">
    <property type="entry name" value="Glutathione synthetase ATP-binding domain-like"/>
    <property type="match status" value="1"/>
</dbReference>
<accession>A0A515EP71</accession>
<dbReference type="Gene3D" id="3.30.470.20">
    <property type="entry name" value="ATP-grasp fold, B domain"/>
    <property type="match status" value="1"/>
</dbReference>
<reference evidence="5" key="2">
    <citation type="journal article" date="2020" name="Int. J. Syst. Evol. Microbiol.">
        <title>Genomic insights into a novel species Rhodoferax aquaticus sp. nov., isolated from freshwater.</title>
        <authorList>
            <person name="Li T."/>
            <person name="Zhuo Y."/>
            <person name="Jin C.Z."/>
            <person name="Wu X."/>
            <person name="Ko S.R."/>
            <person name="Jin F.J."/>
            <person name="Ahn C.Y."/>
            <person name="Oh H.M."/>
            <person name="Lee H.G."/>
            <person name="Jin L."/>
        </authorList>
    </citation>
    <scope>NUCLEOTIDE SEQUENCE [LARGE SCALE GENOMIC DNA]</scope>
    <source>
        <strain evidence="5">Gr-4</strain>
    </source>
</reference>
<evidence type="ECO:0000313" key="5">
    <source>
        <dbReference type="Proteomes" id="UP000317365"/>
    </source>
</evidence>
<feature type="domain" description="ATP-grasp" evidence="3">
    <location>
        <begin position="143"/>
        <end position="347"/>
    </location>
</feature>
<keyword evidence="1" id="KW-0547">Nucleotide-binding</keyword>
<dbReference type="InterPro" id="IPR011761">
    <property type="entry name" value="ATP-grasp"/>
</dbReference>
<sequence length="445" mass="50912">MPLPQPASDGLAMPTPTLPAQALPPPRGMALKNGGYNGTLAAARDLGRHGIPSVLMEMVADTPTAHSRYVTEKLFPPGLSDLNAYAQWLIQYGKEHPGYVLYPSSDDLCWVMDTHRDELAKYFYLYQPEAGGIYELLNKKRLFLHCQKQNVDHPPTWFPMPGEDMAAFAQKLEYPVLIKPQTQAGLRVHTKGATCYSPEEFLATWTNSETFFSYKPEVMAKDPSVAQLMVQRFYPEAATQIYSLAGFIDPDHDIFLVRASEKLLQQPVTVGVGLCFESRPVFDKPAQQLRRMIAELGYRGAFEVEFIHLKSTDSFLLIDFNSRFYGQMSFEIARNLPIPRLCYYAAVGDLKKLKELAAKSQEWDHTILWKCRVKWMLKLFITTQTLGGNFTWGERRQWLAWARSGNTVDPIYSPDDLGPFYSFRRTALWNMLRYPRSSLRKYFLK</sequence>
<keyword evidence="1" id="KW-0067">ATP-binding</keyword>
<dbReference type="GO" id="GO:0046872">
    <property type="term" value="F:metal ion binding"/>
    <property type="evidence" value="ECO:0007669"/>
    <property type="project" value="InterPro"/>
</dbReference>
<name>A0A515EP71_9BURK</name>
<dbReference type="PROSITE" id="PS50975">
    <property type="entry name" value="ATP_GRASP"/>
    <property type="match status" value="1"/>
</dbReference>
<dbReference type="GO" id="GO:0005524">
    <property type="term" value="F:ATP binding"/>
    <property type="evidence" value="ECO:0007669"/>
    <property type="project" value="UniProtKB-UniRule"/>
</dbReference>
<feature type="region of interest" description="Disordered" evidence="2">
    <location>
        <begin position="1"/>
        <end position="26"/>
    </location>
</feature>
<organism evidence="4 5">
    <name type="scientific">Rhodoferax aquaticus</name>
    <dbReference type="NCBI Taxonomy" id="2527691"/>
    <lineage>
        <taxon>Bacteria</taxon>
        <taxon>Pseudomonadati</taxon>
        <taxon>Pseudomonadota</taxon>
        <taxon>Betaproteobacteria</taxon>
        <taxon>Burkholderiales</taxon>
        <taxon>Comamonadaceae</taxon>
        <taxon>Rhodoferax</taxon>
    </lineage>
</organism>
<evidence type="ECO:0000259" key="3">
    <source>
        <dbReference type="PROSITE" id="PS50975"/>
    </source>
</evidence>
<protein>
    <submittedName>
        <fullName evidence="4">Carbamoyl-phosphate synthase</fullName>
    </submittedName>
</protein>
<gene>
    <name evidence="4" type="ORF">EXZ61_09950</name>
</gene>
<keyword evidence="5" id="KW-1185">Reference proteome</keyword>
<dbReference type="RefSeq" id="WP_142811402.1">
    <property type="nucleotide sequence ID" value="NZ_CP036282.1"/>
</dbReference>
<evidence type="ECO:0000256" key="1">
    <source>
        <dbReference type="PROSITE-ProRule" id="PRU00409"/>
    </source>
</evidence>
<reference evidence="5" key="1">
    <citation type="submission" date="2019-02" db="EMBL/GenBank/DDBJ databases">
        <title>Complete genome sequence of Rhodoferax sp. Gr-4.</title>
        <authorList>
            <person name="Jin L."/>
        </authorList>
    </citation>
    <scope>NUCLEOTIDE SEQUENCE [LARGE SCALE GENOMIC DNA]</scope>
    <source>
        <strain evidence="5">Gr-4</strain>
    </source>
</reference>
<dbReference type="EMBL" id="CP036282">
    <property type="protein sequence ID" value="QDL54458.1"/>
    <property type="molecule type" value="Genomic_DNA"/>
</dbReference>
<dbReference type="KEGG" id="rhg:EXZ61_09950"/>
<proteinExistence type="predicted"/>
<dbReference type="AlphaFoldDB" id="A0A515EP71"/>